<evidence type="ECO:0000313" key="2">
    <source>
        <dbReference type="Proteomes" id="UP001176478"/>
    </source>
</evidence>
<reference evidence="1" key="2">
    <citation type="journal article" date="2024" name="Int. J. Antimicrob. Agents">
        <title>Identification of a novel Providencia species showing multi-drug-resistant in three patients with hospital-acquired infection.</title>
        <authorList>
            <person name="Yang W."/>
            <person name="Chen J."/>
            <person name="Yang F."/>
            <person name="Ji P."/>
            <person name="Shen S."/>
            <person name="Yin D."/>
            <person name="Hu F."/>
        </authorList>
    </citation>
    <scope>NUCLEOTIDE SEQUENCE</scope>
    <source>
        <strain evidence="1">CRE-138-0111</strain>
    </source>
</reference>
<protein>
    <submittedName>
        <fullName evidence="1">Uncharacterized protein</fullName>
    </submittedName>
</protein>
<keyword evidence="2" id="KW-1185">Reference proteome</keyword>
<sequence>MMNHDYRTMIAQFTSLPPDNTQPYTARLSIERPSSEYIKLDAVPGSSSSSIEKMTHPLAGSHKSTEMSPYMISLLGDQASLRFAEKVFQSPKQRLFDQWGIDNTCQSYTDKCTQLDTIVRFYFRDQQSQLKKIELNGQPFIEQQPTKPYFLGQKVITPDFTIHRAQEQQQKNTLLQSKTRDDCALYFNKQPILDLQTYNDQVYKQESQIRQGNNFLNEAKYFIPMVEYLTHFGQIKDLLVQNSLECSSDENTPHFQFIPHDVKLPLLQQKTLPSDNEKYKWVDWFLPTLCIEMDSAKVDWQEQTLLIQDFCQKLSGEKHISTTSVFQHLGDRQVNMYLIFKNDESRLTPEQLKQSPGWLESCGVFITDTPKATLFTHQGAEQYYAPYGELEIDKQQILAALEQHINYNWPLTLDLVPLNQPLSTSSKLFK</sequence>
<gene>
    <name evidence="1" type="ORF">Q5E86_21260</name>
</gene>
<organism evidence="1 2">
    <name type="scientific">Providencia huashanensis</name>
    <dbReference type="NCBI Taxonomy" id="3037798"/>
    <lineage>
        <taxon>Bacteria</taxon>
        <taxon>Pseudomonadati</taxon>
        <taxon>Pseudomonadota</taxon>
        <taxon>Gammaproteobacteria</taxon>
        <taxon>Enterobacterales</taxon>
        <taxon>Morganellaceae</taxon>
        <taxon>Providencia</taxon>
    </lineage>
</organism>
<comment type="caution">
    <text evidence="1">The sequence shown here is derived from an EMBL/GenBank/DDBJ whole genome shotgun (WGS) entry which is preliminary data.</text>
</comment>
<dbReference type="Proteomes" id="UP001176478">
    <property type="component" value="Unassembled WGS sequence"/>
</dbReference>
<name>A0ABT9AVW8_9GAMM</name>
<evidence type="ECO:0000313" key="1">
    <source>
        <dbReference type="EMBL" id="MDO7858820.1"/>
    </source>
</evidence>
<reference evidence="1" key="1">
    <citation type="submission" date="2023-07" db="EMBL/GenBank/DDBJ databases">
        <authorList>
            <person name="Yang W."/>
            <person name="Chen J."/>
            <person name="Ji P."/>
            <person name="Hu F."/>
        </authorList>
    </citation>
    <scope>NUCLEOTIDE SEQUENCE</scope>
    <source>
        <strain evidence="1">CRE-138-0111</strain>
    </source>
</reference>
<dbReference type="EMBL" id="JAUQTG010000020">
    <property type="protein sequence ID" value="MDO7858820.1"/>
    <property type="molecule type" value="Genomic_DNA"/>
</dbReference>
<accession>A0ABT9AVW8</accession>
<proteinExistence type="predicted"/>